<dbReference type="EMBL" id="RRYP01017999">
    <property type="protein sequence ID" value="TNV73831.1"/>
    <property type="molecule type" value="Genomic_DNA"/>
</dbReference>
<sequence>MAVIGIGRGFHALWINLNFTIFGMVDLPASKEFLAWHLAAVSFYDLNPSGSAYVQGLHSLTAASFPQVSHPPPQAQSSSPPLTGQMVEEMSPIWYSTMGVFESRTLMGPPAFCLRRPPTESRVTKSGAS</sequence>
<gene>
    <name evidence="1" type="ORF">FGO68_gene5699</name>
</gene>
<keyword evidence="2" id="KW-1185">Reference proteome</keyword>
<evidence type="ECO:0000313" key="1">
    <source>
        <dbReference type="EMBL" id="TNV73831.1"/>
    </source>
</evidence>
<protein>
    <submittedName>
        <fullName evidence="1">Uncharacterized protein</fullName>
    </submittedName>
</protein>
<accession>A0A8J8NEZ2</accession>
<dbReference type="AlphaFoldDB" id="A0A8J8NEZ2"/>
<proteinExistence type="predicted"/>
<dbReference type="Proteomes" id="UP000785679">
    <property type="component" value="Unassembled WGS sequence"/>
</dbReference>
<organism evidence="1 2">
    <name type="scientific">Halteria grandinella</name>
    <dbReference type="NCBI Taxonomy" id="5974"/>
    <lineage>
        <taxon>Eukaryota</taxon>
        <taxon>Sar</taxon>
        <taxon>Alveolata</taxon>
        <taxon>Ciliophora</taxon>
        <taxon>Intramacronucleata</taxon>
        <taxon>Spirotrichea</taxon>
        <taxon>Stichotrichia</taxon>
        <taxon>Sporadotrichida</taxon>
        <taxon>Halteriidae</taxon>
        <taxon>Halteria</taxon>
    </lineage>
</organism>
<evidence type="ECO:0000313" key="2">
    <source>
        <dbReference type="Proteomes" id="UP000785679"/>
    </source>
</evidence>
<reference evidence="1" key="1">
    <citation type="submission" date="2019-06" db="EMBL/GenBank/DDBJ databases">
        <authorList>
            <person name="Zheng W."/>
        </authorList>
    </citation>
    <scope>NUCLEOTIDE SEQUENCE</scope>
    <source>
        <strain evidence="1">QDHG01</strain>
    </source>
</reference>
<comment type="caution">
    <text evidence="1">The sequence shown here is derived from an EMBL/GenBank/DDBJ whole genome shotgun (WGS) entry which is preliminary data.</text>
</comment>
<name>A0A8J8NEZ2_HALGN</name>